<comment type="function">
    <text evidence="2">Component of the CCR4-NOT complex which is one of the major cellular mRNA deadenylases and is linked to various cellular processes including bulk mRNA degradation, miRNA-mediated repression, translational repression during translational initiation and general transcription regulation.</text>
</comment>
<accession>A0A8X6IQV0</accession>
<organism evidence="3 4">
    <name type="scientific">Trichonephila inaurata madagascariensis</name>
    <dbReference type="NCBI Taxonomy" id="2747483"/>
    <lineage>
        <taxon>Eukaryota</taxon>
        <taxon>Metazoa</taxon>
        <taxon>Ecdysozoa</taxon>
        <taxon>Arthropoda</taxon>
        <taxon>Chelicerata</taxon>
        <taxon>Arachnida</taxon>
        <taxon>Araneae</taxon>
        <taxon>Araneomorphae</taxon>
        <taxon>Entelegynae</taxon>
        <taxon>Araneoidea</taxon>
        <taxon>Nephilidae</taxon>
        <taxon>Trichonephila</taxon>
        <taxon>Trichonephila inaurata</taxon>
    </lineage>
</organism>
<keyword evidence="2" id="KW-0805">Transcription regulation</keyword>
<proteinExistence type="inferred from homology"/>
<keyword evidence="2" id="KW-0943">RNA-mediated gene silencing</keyword>
<dbReference type="GO" id="GO:0005634">
    <property type="term" value="C:nucleus"/>
    <property type="evidence" value="ECO:0007669"/>
    <property type="project" value="UniProtKB-SubCell"/>
</dbReference>
<evidence type="ECO:0000256" key="1">
    <source>
        <dbReference type="ARBA" id="ARBA00010080"/>
    </source>
</evidence>
<gene>
    <name evidence="3" type="primary">cnot10-b</name>
    <name evidence="3" type="ORF">TNIN_130151</name>
</gene>
<dbReference type="InterPro" id="IPR039740">
    <property type="entry name" value="CNOT10"/>
</dbReference>
<dbReference type="OrthoDB" id="25157at2759"/>
<keyword evidence="4" id="KW-1185">Reference proteome</keyword>
<dbReference type="GO" id="GO:0031047">
    <property type="term" value="P:regulatory ncRNA-mediated gene silencing"/>
    <property type="evidence" value="ECO:0007669"/>
    <property type="project" value="UniProtKB-UniRule"/>
</dbReference>
<dbReference type="GO" id="GO:0030014">
    <property type="term" value="C:CCR4-NOT complex"/>
    <property type="evidence" value="ECO:0007669"/>
    <property type="project" value="UniProtKB-UniRule"/>
</dbReference>
<dbReference type="EMBL" id="BMAV01026831">
    <property type="protein sequence ID" value="GFS53700.1"/>
    <property type="molecule type" value="Genomic_DNA"/>
</dbReference>
<dbReference type="GO" id="GO:0006402">
    <property type="term" value="P:mRNA catabolic process"/>
    <property type="evidence" value="ECO:0007669"/>
    <property type="project" value="TreeGrafter"/>
</dbReference>
<dbReference type="Gene3D" id="1.25.40.10">
    <property type="entry name" value="Tetratricopeptide repeat domain"/>
    <property type="match status" value="2"/>
</dbReference>
<keyword evidence="2" id="KW-0963">Cytoplasm</keyword>
<evidence type="ECO:0000313" key="4">
    <source>
        <dbReference type="Proteomes" id="UP000886998"/>
    </source>
</evidence>
<protein>
    <recommendedName>
        <fullName evidence="2">CCR4-NOT transcription complex subunit 10</fullName>
    </recommendedName>
</protein>
<dbReference type="SUPFAM" id="SSF48452">
    <property type="entry name" value="TPR-like"/>
    <property type="match status" value="3"/>
</dbReference>
<comment type="subcellular location">
    <subcellularLocation>
        <location evidence="2">Cytoplasm</location>
    </subcellularLocation>
    <subcellularLocation>
        <location evidence="2">Nucleus</location>
    </subcellularLocation>
</comment>
<sequence>MCDEDNDSRKYSSDNLSYQFVPDADRELAVQALQEFEQQNYEQSLNLLKKLISKRPKDSKVFHNYCVAEYYLSSCKKTDQFNKKIADLSKQARIDIQNLESLDDIDNCVVLYNQSVALYHFHQYHAAIYILDKVFQFIEPLEENLARNICFLLLECYLSIYQPKKALCLVGYIETVMFAENKNCNKFSQKDDNNENGMSEVLRRKLQLCKARCYAMMRTSKACKKEIKSLLSSGSTSQNISVFYLKSQLEYQRGNYRKALKLLNSVTIPDVSKYFWETGDCLPAAFYNNVGCIHFYMGKPNLGHFYTKKALTELDAEIIKICDLLDNKHSTLPLHLLNISIPHQLMYNIGIHYLQAKKFYKAFTYFVEVVKSYHSNPRLWLRIAECCIHINKPDCMDEYVECKKRSFVKSKVSAGPHSKLIMYSSTLDKQSSEEAKNSSNLESPSLQYAMLCLKNALFLVGEHCSTNSTSDSVSSIQSSSEDTDTATSEENILAVLPANFLQGSEILSLRNSILAACSYVALSLGDVVLAHEYAKTLLSQPHISAAHKFLAHQYAGESLLIMDRITEAVEHFNYQCADEIELATPVSSSEISLKHQMRFVTKSNEKNDDGSRLVGNIPNWLPNTISTGKFVSQYNLAVAYAVREEWNKAMECLSQMNPNGKVPPQALALLIYVESHSSAEGIKATVQQYVSPNFV</sequence>
<comment type="similarity">
    <text evidence="1 2">Belongs to the CNOT10 family.</text>
</comment>
<dbReference type="PANTHER" id="PTHR12979:SF5">
    <property type="entry name" value="CCR4-NOT TRANSCRIPTION COMPLEX SUBUNIT 10"/>
    <property type="match status" value="1"/>
</dbReference>
<dbReference type="AlphaFoldDB" id="A0A8X6IQV0"/>
<dbReference type="PANTHER" id="PTHR12979">
    <property type="entry name" value="CCR4-NOT TRANSCRIPTION COMPLEX SUBUNIT 10"/>
    <property type="match status" value="1"/>
</dbReference>
<reference evidence="3" key="1">
    <citation type="submission" date="2020-08" db="EMBL/GenBank/DDBJ databases">
        <title>Multicomponent nature underlies the extraordinary mechanical properties of spider dragline silk.</title>
        <authorList>
            <person name="Kono N."/>
            <person name="Nakamura H."/>
            <person name="Mori M."/>
            <person name="Yoshida Y."/>
            <person name="Ohtoshi R."/>
            <person name="Malay A.D."/>
            <person name="Moran D.A.P."/>
            <person name="Tomita M."/>
            <person name="Numata K."/>
            <person name="Arakawa K."/>
        </authorList>
    </citation>
    <scope>NUCLEOTIDE SEQUENCE</scope>
</reference>
<comment type="caution">
    <text evidence="3">The sequence shown here is derived from an EMBL/GenBank/DDBJ whole genome shotgun (WGS) entry which is preliminary data.</text>
</comment>
<evidence type="ECO:0000256" key="2">
    <source>
        <dbReference type="RuleBase" id="RU367083"/>
    </source>
</evidence>
<dbReference type="InterPro" id="IPR011990">
    <property type="entry name" value="TPR-like_helical_dom_sf"/>
</dbReference>
<name>A0A8X6IQV0_9ARAC</name>
<keyword evidence="2" id="KW-0539">Nucleus</keyword>
<dbReference type="GO" id="GO:0005737">
    <property type="term" value="C:cytoplasm"/>
    <property type="evidence" value="ECO:0007669"/>
    <property type="project" value="UniProtKB-SubCell"/>
</dbReference>
<dbReference type="GO" id="GO:0017148">
    <property type="term" value="P:negative regulation of translation"/>
    <property type="evidence" value="ECO:0007669"/>
    <property type="project" value="TreeGrafter"/>
</dbReference>
<dbReference type="Proteomes" id="UP000886998">
    <property type="component" value="Unassembled WGS sequence"/>
</dbReference>
<evidence type="ECO:0000313" key="3">
    <source>
        <dbReference type="EMBL" id="GFS53700.1"/>
    </source>
</evidence>
<keyword evidence="2" id="KW-0804">Transcription</keyword>
<keyword evidence="2" id="KW-0810">Translation regulation</keyword>